<reference evidence="1 2" key="1">
    <citation type="journal article" date="2015" name="Infect. Genet. Evol.">
        <title>Genomic sequences of six botulinum neurotoxin-producing strains representing three clostridial species illustrate the mobility and diversity of botulinum neurotoxin genes.</title>
        <authorList>
            <person name="Smith T.J."/>
            <person name="Hill K.K."/>
            <person name="Xie G."/>
            <person name="Foley B.T."/>
            <person name="Williamson C.H."/>
            <person name="Foster J.T."/>
            <person name="Johnson S.L."/>
            <person name="Chertkov O."/>
            <person name="Teshima H."/>
            <person name="Gibbons H.S."/>
            <person name="Johnsky L.A."/>
            <person name="Karavis M.A."/>
            <person name="Smith L.A."/>
        </authorList>
    </citation>
    <scope>NUCLEOTIDE SEQUENCE [LARGE SCALE GENOMIC DNA]</scope>
    <source>
        <strain evidence="1 2">CDC 2741</strain>
    </source>
</reference>
<comment type="caution">
    <text evidence="1">The sequence shown here is derived from an EMBL/GenBank/DDBJ whole genome shotgun (WGS) entry which is preliminary data.</text>
</comment>
<evidence type="ECO:0000313" key="1">
    <source>
        <dbReference type="EMBL" id="KIE47861.1"/>
    </source>
</evidence>
<protein>
    <submittedName>
        <fullName evidence="1">Uncharacterized protein</fullName>
    </submittedName>
</protein>
<gene>
    <name evidence="1" type="ORF">U732_3585</name>
</gene>
<evidence type="ECO:0000313" key="2">
    <source>
        <dbReference type="Proteomes" id="UP000031366"/>
    </source>
</evidence>
<accession>A0A0C1RBU4</accession>
<dbReference type="RefSeq" id="WP_160289179.1">
    <property type="nucleotide sequence ID" value="NZ_AYSO01000013.1"/>
</dbReference>
<name>A0A0C1RBU4_9CLOT</name>
<dbReference type="AlphaFoldDB" id="A0A0C1RBU4"/>
<dbReference type="Proteomes" id="UP000031366">
    <property type="component" value="Unassembled WGS sequence"/>
</dbReference>
<keyword evidence="2" id="KW-1185">Reference proteome</keyword>
<organism evidence="1 2">
    <name type="scientific">Clostridium argentinense CDC 2741</name>
    <dbReference type="NCBI Taxonomy" id="1418104"/>
    <lineage>
        <taxon>Bacteria</taxon>
        <taxon>Bacillati</taxon>
        <taxon>Bacillota</taxon>
        <taxon>Clostridia</taxon>
        <taxon>Eubacteriales</taxon>
        <taxon>Clostridiaceae</taxon>
        <taxon>Clostridium</taxon>
    </lineage>
</organism>
<dbReference type="EMBL" id="AYSO01000013">
    <property type="protein sequence ID" value="KIE47861.1"/>
    <property type="molecule type" value="Genomic_DNA"/>
</dbReference>
<proteinExistence type="predicted"/>
<sequence length="48" mass="5760">MDKRYAKTYYRTTNEDFSIKAKSYSYTEIAEDLNICRQAINRIKIGIY</sequence>